<reference evidence="1 2" key="1">
    <citation type="submission" date="2021-08" db="EMBL/GenBank/DDBJ databases">
        <title>Draft genome sequence of Mycolicibacterium sp. NGTWS1702 strain.</title>
        <authorList>
            <person name="Matsumoto M."/>
            <person name="Tang B.C.C."/>
            <person name="Machida Y."/>
            <person name="Matoyama H."/>
            <person name="Kishihara T."/>
            <person name="Sato S."/>
            <person name="Kondo I."/>
            <person name="Sano M."/>
            <person name="Kato G."/>
        </authorList>
    </citation>
    <scope>NUCLEOTIDE SEQUENCE [LARGE SCALE GENOMIC DNA]</scope>
    <source>
        <strain evidence="1 2">NGTWSNA01</strain>
    </source>
</reference>
<evidence type="ECO:0008006" key="3">
    <source>
        <dbReference type="Google" id="ProtNLM"/>
    </source>
</evidence>
<proteinExistence type="predicted"/>
<accession>A0ABQ4V516</accession>
<keyword evidence="2" id="KW-1185">Reference proteome</keyword>
<sequence>MPDIDRGRHAWNFVASLCNALGSGEHSIGTVPLLLKRVLKDELWREFTTPGGGVVRHSRFEDFVTSKPTRGLGASLDLVRRIVSDDKEAVDLLDQALQGRNGGDHTSPASSLYNIQTARAPSGNSEAAALRRLRKDRPDLHQRVIDGELTAHAAAVEAGHRPAAVTVRVTSPESIARTLRKHLPPDLLAEVIGQLAQHPDPPD</sequence>
<name>A0ABQ4V516_9MYCO</name>
<organism evidence="1 2">
    <name type="scientific">Mycolicibacterium cyprinidarum</name>
    <dbReference type="NCBI Taxonomy" id="2860311"/>
    <lineage>
        <taxon>Bacteria</taxon>
        <taxon>Bacillati</taxon>
        <taxon>Actinomycetota</taxon>
        <taxon>Actinomycetes</taxon>
        <taxon>Mycobacteriales</taxon>
        <taxon>Mycobacteriaceae</taxon>
        <taxon>Mycolicibacterium</taxon>
    </lineage>
</organism>
<dbReference type="EMBL" id="BPRH01003325">
    <property type="protein sequence ID" value="GJF08939.1"/>
    <property type="molecule type" value="Genomic_DNA"/>
</dbReference>
<gene>
    <name evidence="1" type="ORF">NGTWS1702_31870</name>
</gene>
<comment type="caution">
    <text evidence="1">The sequence shown here is derived from an EMBL/GenBank/DDBJ whole genome shotgun (WGS) entry which is preliminary data.</text>
</comment>
<protein>
    <recommendedName>
        <fullName evidence="3">DUF222 domain-containing protein</fullName>
    </recommendedName>
</protein>
<evidence type="ECO:0000313" key="2">
    <source>
        <dbReference type="Proteomes" id="UP001060504"/>
    </source>
</evidence>
<evidence type="ECO:0000313" key="1">
    <source>
        <dbReference type="EMBL" id="GJF08939.1"/>
    </source>
</evidence>
<dbReference type="Proteomes" id="UP001060504">
    <property type="component" value="Unassembled WGS sequence"/>
</dbReference>